<dbReference type="InterPro" id="IPR013120">
    <property type="entry name" value="FAR_NAD-bd"/>
</dbReference>
<evidence type="ECO:0000259" key="3">
    <source>
        <dbReference type="Pfam" id="PF00501"/>
    </source>
</evidence>
<protein>
    <recommendedName>
        <fullName evidence="7">Polyketide synthase phosphopantetheine-binding domain-containing protein</fullName>
    </recommendedName>
</protein>
<dbReference type="SUPFAM" id="SSF56801">
    <property type="entry name" value="Acetyl-CoA synthetase-like"/>
    <property type="match status" value="1"/>
</dbReference>
<evidence type="ECO:0000259" key="4">
    <source>
        <dbReference type="Pfam" id="PF07993"/>
    </source>
</evidence>
<dbReference type="STRING" id="686832.A0A0C3CHT2"/>
<dbReference type="PANTHER" id="PTHR43439:SF2">
    <property type="entry name" value="ENZYME, PUTATIVE (JCVI)-RELATED"/>
    <property type="match status" value="1"/>
</dbReference>
<dbReference type="InterPro" id="IPR000873">
    <property type="entry name" value="AMP-dep_synth/lig_dom"/>
</dbReference>
<dbReference type="InterPro" id="IPR042099">
    <property type="entry name" value="ANL_N_sf"/>
</dbReference>
<reference evidence="5 6" key="1">
    <citation type="submission" date="2014-04" db="EMBL/GenBank/DDBJ databases">
        <authorList>
            <consortium name="DOE Joint Genome Institute"/>
            <person name="Kuo A."/>
            <person name="Gay G."/>
            <person name="Dore J."/>
            <person name="Kohler A."/>
            <person name="Nagy L.G."/>
            <person name="Floudas D."/>
            <person name="Copeland A."/>
            <person name="Barry K.W."/>
            <person name="Cichocki N."/>
            <person name="Veneault-Fourrey C."/>
            <person name="LaButti K."/>
            <person name="Lindquist E.A."/>
            <person name="Lipzen A."/>
            <person name="Lundell T."/>
            <person name="Morin E."/>
            <person name="Murat C."/>
            <person name="Sun H."/>
            <person name="Tunlid A."/>
            <person name="Henrissat B."/>
            <person name="Grigoriev I.V."/>
            <person name="Hibbett D.S."/>
            <person name="Martin F."/>
            <person name="Nordberg H.P."/>
            <person name="Cantor M.N."/>
            <person name="Hua S.X."/>
        </authorList>
    </citation>
    <scope>NUCLEOTIDE SEQUENCE [LARGE SCALE GENOMIC DNA]</scope>
    <source>
        <strain evidence="6">h7</strain>
    </source>
</reference>
<organism evidence="5 6">
    <name type="scientific">Hebeloma cylindrosporum</name>
    <dbReference type="NCBI Taxonomy" id="76867"/>
    <lineage>
        <taxon>Eukaryota</taxon>
        <taxon>Fungi</taxon>
        <taxon>Dikarya</taxon>
        <taxon>Basidiomycota</taxon>
        <taxon>Agaricomycotina</taxon>
        <taxon>Agaricomycetes</taxon>
        <taxon>Agaricomycetidae</taxon>
        <taxon>Agaricales</taxon>
        <taxon>Agaricineae</taxon>
        <taxon>Hymenogastraceae</taxon>
        <taxon>Hebeloma</taxon>
    </lineage>
</organism>
<dbReference type="InterPro" id="IPR036291">
    <property type="entry name" value="NAD(P)-bd_dom_sf"/>
</dbReference>
<dbReference type="InterPro" id="IPR051414">
    <property type="entry name" value="Adenylate-forming_Reductase"/>
</dbReference>
<accession>A0A0C3CHT2</accession>
<evidence type="ECO:0000256" key="2">
    <source>
        <dbReference type="ARBA" id="ARBA00022553"/>
    </source>
</evidence>
<proteinExistence type="predicted"/>
<dbReference type="EMBL" id="KN831775">
    <property type="protein sequence ID" value="KIM43694.1"/>
    <property type="molecule type" value="Genomic_DNA"/>
</dbReference>
<gene>
    <name evidence="5" type="ORF">M413DRAFT_443603</name>
</gene>
<feature type="domain" description="Thioester reductase (TE)" evidence="4">
    <location>
        <begin position="703"/>
        <end position="927"/>
    </location>
</feature>
<reference evidence="6" key="2">
    <citation type="submission" date="2015-01" db="EMBL/GenBank/DDBJ databases">
        <title>Evolutionary Origins and Diversification of the Mycorrhizal Mutualists.</title>
        <authorList>
            <consortium name="DOE Joint Genome Institute"/>
            <consortium name="Mycorrhizal Genomics Consortium"/>
            <person name="Kohler A."/>
            <person name="Kuo A."/>
            <person name="Nagy L.G."/>
            <person name="Floudas D."/>
            <person name="Copeland A."/>
            <person name="Barry K.W."/>
            <person name="Cichocki N."/>
            <person name="Veneault-Fourrey C."/>
            <person name="LaButti K."/>
            <person name="Lindquist E.A."/>
            <person name="Lipzen A."/>
            <person name="Lundell T."/>
            <person name="Morin E."/>
            <person name="Murat C."/>
            <person name="Riley R."/>
            <person name="Ohm R."/>
            <person name="Sun H."/>
            <person name="Tunlid A."/>
            <person name="Henrissat B."/>
            <person name="Grigoriev I.V."/>
            <person name="Hibbett D.S."/>
            <person name="Martin F."/>
        </authorList>
    </citation>
    <scope>NUCLEOTIDE SEQUENCE [LARGE SCALE GENOMIC DNA]</scope>
    <source>
        <strain evidence="6">h7</strain>
    </source>
</reference>
<dbReference type="SUPFAM" id="SSF51735">
    <property type="entry name" value="NAD(P)-binding Rossmann-fold domains"/>
    <property type="match status" value="1"/>
</dbReference>
<dbReference type="Pfam" id="PF07993">
    <property type="entry name" value="NAD_binding_4"/>
    <property type="match status" value="1"/>
</dbReference>
<dbReference type="Pfam" id="PF23562">
    <property type="entry name" value="AMP-binding_C_3"/>
    <property type="match status" value="1"/>
</dbReference>
<dbReference type="InterPro" id="IPR036736">
    <property type="entry name" value="ACP-like_sf"/>
</dbReference>
<dbReference type="PROSITE" id="PS00455">
    <property type="entry name" value="AMP_BINDING"/>
    <property type="match status" value="1"/>
</dbReference>
<keyword evidence="6" id="KW-1185">Reference proteome</keyword>
<dbReference type="AlphaFoldDB" id="A0A0C3CHT2"/>
<dbReference type="OrthoDB" id="429813at2759"/>
<dbReference type="PANTHER" id="PTHR43439">
    <property type="entry name" value="PHENYLACETATE-COENZYME A LIGASE"/>
    <property type="match status" value="1"/>
</dbReference>
<evidence type="ECO:0008006" key="7">
    <source>
        <dbReference type="Google" id="ProtNLM"/>
    </source>
</evidence>
<dbReference type="Gene3D" id="3.40.50.720">
    <property type="entry name" value="NAD(P)-binding Rossmann-like Domain"/>
    <property type="match status" value="1"/>
</dbReference>
<dbReference type="InterPro" id="IPR020845">
    <property type="entry name" value="AMP-binding_CS"/>
</dbReference>
<feature type="domain" description="AMP-dependent synthetase/ligase" evidence="3">
    <location>
        <begin position="25"/>
        <end position="364"/>
    </location>
</feature>
<dbReference type="Gene3D" id="1.10.1200.10">
    <property type="entry name" value="ACP-like"/>
    <property type="match status" value="1"/>
</dbReference>
<dbReference type="Gene3D" id="3.40.50.12780">
    <property type="entry name" value="N-terminal domain of ligase-like"/>
    <property type="match status" value="1"/>
</dbReference>
<evidence type="ECO:0000313" key="5">
    <source>
        <dbReference type="EMBL" id="KIM43694.1"/>
    </source>
</evidence>
<evidence type="ECO:0000313" key="6">
    <source>
        <dbReference type="Proteomes" id="UP000053424"/>
    </source>
</evidence>
<dbReference type="SUPFAM" id="SSF47336">
    <property type="entry name" value="ACP-like"/>
    <property type="match status" value="1"/>
</dbReference>
<dbReference type="HOGENOM" id="CLU_002220_1_0_1"/>
<keyword evidence="1" id="KW-0596">Phosphopantetheine</keyword>
<sequence length="1083" mass="120337">MDTRVFPPFDYSVTLPESVDFHRKHNPNETLYVFAEDGKPEPTKISFLEFGRAADRVAHHLRPGRGGQDRQVIAFIALSDTLLYQAVTIGIMRAGFIPYPMSPRNTAAAIIKLLQDTSCHRLLTTQETLRPLITEVTSELSSSDSPYDLSIEEVPPLLDIFPKLGYEKEEDAFEPYPSGVRPPLDDVLIYLHSSGSTGFPKTIRQTFKSMVHWASFPPVTDNITYKTRLTMAGMALPAFHTLGVIVHLLVGIYSMTPVSLYTPIATKRSSMPMMPTPDNILHHMVQTKSNCLVIIPALLQIWAQDKKAVDYLASLEFVGYSGGSVPSKLGNFMTESGVYITPVYGATEFGAPSYFFRKEGDEKDWEYLSFSDRVKIRWDPQGDGTYETQFLTQETHQVSVENLEDVKGYSSSDLWVPHPTKPYFWKIVGRKDDVIVHTSGEKTVPAPMEDILMSSPYIMGCVMFGRERDQAGVLIELKGPYAIDPTNERDVISIRNTLWPIVEEANKVAPAFSRIFKEMILLSSSKKPLPRAGKGTIMRKAALAVYQTEIDEIYAKVDATAKVDAVVPPPSWDTEHTIPWLQNEIVEIQGGQQFSVTSDFFEQGMDSLSATILRRRIVGAMQSKETQKAAQLVTQVTIYNNPSIERLAAFLVATVADPDNFVLTSSRTEAIELMITKYTNRLSTPIAGTKVEVQDKEDGVFLLTGSTGNLGSQILDSLLRNPRVKTVYALNRPSSSSKSIKERHVERFMDRGLDPSLLSTDRLVFLEGEASHRNLGLKTEVYEELQSRLTTIIHNAWRLDFNLSLSSFEPNVQGTRNLVDLARSANRASTIKFLFTSSVSSAFSWDQSKGHYPEEVLMESKYAVGNGYGESKYVSERILAQSGLRATSFRIGQISGGRPNGAWATTDWVPILIKSSLNLNVLPAATGVTSWLPSHAVSQTILDVAWSTESPAALNVVHPRPVAWNSVISSINEAIVQEGVAPTLLPVVDFQTWFFKLEDRAKDPSPETLTSIPAVKLLDFFRGTVEMDAVLRQQAKKGTETGGLAMFSTSKVQSISETMKTLPSLGPADAQAWVKYWKNAGFF</sequence>
<dbReference type="Pfam" id="PF00501">
    <property type="entry name" value="AMP-binding"/>
    <property type="match status" value="1"/>
</dbReference>
<evidence type="ECO:0000256" key="1">
    <source>
        <dbReference type="ARBA" id="ARBA00022450"/>
    </source>
</evidence>
<dbReference type="Proteomes" id="UP000053424">
    <property type="component" value="Unassembled WGS sequence"/>
</dbReference>
<name>A0A0C3CHT2_HEBCY</name>
<keyword evidence="2" id="KW-0597">Phosphoprotein</keyword>